<dbReference type="HOGENOM" id="CLU_086041_1_0_11"/>
<reference evidence="3 4" key="1">
    <citation type="journal article" date="2010" name="DNA Res.">
        <title>Genome sequence of Kitasatospora setae NBRC 14216T: an evolutionary snapshot of the family Streptomycetaceae.</title>
        <authorList>
            <person name="Ichikawa N."/>
            <person name="Oguchi A."/>
            <person name="Ikeda H."/>
            <person name="Ishikawa J."/>
            <person name="Kitani S."/>
            <person name="Watanabe Y."/>
            <person name="Nakamura S."/>
            <person name="Katano Y."/>
            <person name="Kishi E."/>
            <person name="Sasagawa M."/>
            <person name="Ankai A."/>
            <person name="Fukui S."/>
            <person name="Hashimoto Y."/>
            <person name="Kamata S."/>
            <person name="Otoguro M."/>
            <person name="Tanikawa S."/>
            <person name="Nihira T."/>
            <person name="Horinouchi S."/>
            <person name="Ohnishi Y."/>
            <person name="Hayakawa M."/>
            <person name="Kuzuyama T."/>
            <person name="Arisawa A."/>
            <person name="Nomoto F."/>
            <person name="Miura H."/>
            <person name="Takahashi Y."/>
            <person name="Fujita N."/>
        </authorList>
    </citation>
    <scope>NUCLEOTIDE SEQUENCE [LARGE SCALE GENOMIC DNA]</scope>
    <source>
        <strain evidence="4">ATCC 33774 / DSM 43861 / JCM 3304 / KCC A-0304 / NBRC 14216 / KM-6054</strain>
    </source>
</reference>
<proteinExistence type="predicted"/>
<feature type="transmembrane region" description="Helical" evidence="2">
    <location>
        <begin position="58"/>
        <end position="79"/>
    </location>
</feature>
<gene>
    <name evidence="3" type="ordered locus">KSE_25540</name>
</gene>
<dbReference type="KEGG" id="ksk:KSE_25540"/>
<dbReference type="RefSeq" id="WP_014135681.1">
    <property type="nucleotide sequence ID" value="NC_016109.1"/>
</dbReference>
<evidence type="ECO:0000313" key="3">
    <source>
        <dbReference type="EMBL" id="BAJ28367.1"/>
    </source>
</evidence>
<evidence type="ECO:0008006" key="5">
    <source>
        <dbReference type="Google" id="ProtNLM"/>
    </source>
</evidence>
<dbReference type="Pfam" id="PF14325">
    <property type="entry name" value="DUF4383"/>
    <property type="match status" value="1"/>
</dbReference>
<dbReference type="eggNOG" id="ENOG5032T0S">
    <property type="taxonomic scope" value="Bacteria"/>
</dbReference>
<evidence type="ECO:0000256" key="2">
    <source>
        <dbReference type="SAM" id="Phobius"/>
    </source>
</evidence>
<keyword evidence="2" id="KW-0812">Transmembrane</keyword>
<name>E4NAY6_KITSK</name>
<protein>
    <recommendedName>
        <fullName evidence="5">DUF4383 domain-containing protein</fullName>
    </recommendedName>
</protein>
<feature type="transmembrane region" description="Helical" evidence="2">
    <location>
        <begin position="85"/>
        <end position="104"/>
    </location>
</feature>
<dbReference type="Proteomes" id="UP000007076">
    <property type="component" value="Chromosome"/>
</dbReference>
<dbReference type="PATRIC" id="fig|452652.3.peg.2559"/>
<dbReference type="AlphaFoldDB" id="E4NAY6"/>
<keyword evidence="2" id="KW-1133">Transmembrane helix</keyword>
<evidence type="ECO:0000313" key="4">
    <source>
        <dbReference type="Proteomes" id="UP000007076"/>
    </source>
</evidence>
<organism evidence="3 4">
    <name type="scientific">Kitasatospora setae (strain ATCC 33774 / DSM 43861 / JCM 3304 / KCC A-0304 / NBRC 14216 / KM-6054)</name>
    <name type="common">Streptomyces setae</name>
    <dbReference type="NCBI Taxonomy" id="452652"/>
    <lineage>
        <taxon>Bacteria</taxon>
        <taxon>Bacillati</taxon>
        <taxon>Actinomycetota</taxon>
        <taxon>Actinomycetes</taxon>
        <taxon>Kitasatosporales</taxon>
        <taxon>Streptomycetaceae</taxon>
        <taxon>Kitasatospora</taxon>
    </lineage>
</organism>
<keyword evidence="4" id="KW-1185">Reference proteome</keyword>
<accession>E4NAY6</accession>
<feature type="transmembrane region" description="Helical" evidence="2">
    <location>
        <begin position="111"/>
        <end position="134"/>
    </location>
</feature>
<dbReference type="STRING" id="452652.KSE_25540"/>
<keyword evidence="2" id="KW-0472">Membrane</keyword>
<dbReference type="EMBL" id="AP010968">
    <property type="protein sequence ID" value="BAJ28367.1"/>
    <property type="molecule type" value="Genomic_DNA"/>
</dbReference>
<sequence>MRLHDELPVDHRLGTVYRYGAGLGGLFLVVFGILGLTGTSPGFLDTSGKEVLGLSSNGALSVLSLVAGGILILGAVIGGNTASTVNMAVGTLFVLAGFVGLTVLDSSANRLAFHISNVIFSFVFGFVVLTFGMYGRVSGHLPHDNPYWRERHPGTGAGTRPDGPPALVKVLRPGPPNPTGH</sequence>
<evidence type="ECO:0000256" key="1">
    <source>
        <dbReference type="SAM" id="MobiDB-lite"/>
    </source>
</evidence>
<feature type="region of interest" description="Disordered" evidence="1">
    <location>
        <begin position="149"/>
        <end position="181"/>
    </location>
</feature>
<feature type="transmembrane region" description="Helical" evidence="2">
    <location>
        <begin position="16"/>
        <end position="37"/>
    </location>
</feature>